<accession>A0AA96V716</accession>
<gene>
    <name evidence="1" type="ORF">MmiEs2_00400</name>
</gene>
<dbReference type="EMBL" id="CP131062">
    <property type="protein sequence ID" value="WNY27864.1"/>
    <property type="molecule type" value="Genomic_DNA"/>
</dbReference>
<proteinExistence type="predicted"/>
<sequence>MLRAFRYAIQEIGSFFELSFLFLFLLSDVSADIECVFVVDFCAVSCFKSKLIAFEKVFFKHFYHLFEPFSKGAVGCCFCLTFCFIYDTCAFSMNANIRFLIILILFL</sequence>
<evidence type="ECO:0000313" key="1">
    <source>
        <dbReference type="EMBL" id="WNY27864.1"/>
    </source>
</evidence>
<protein>
    <submittedName>
        <fullName evidence="1">Uncharacterized protein</fullName>
    </submittedName>
</protein>
<dbReference type="KEGG" id="mees:MmiEs2_00400"/>
<dbReference type="Proteomes" id="UP001302662">
    <property type="component" value="Chromosome"/>
</dbReference>
<dbReference type="AlphaFoldDB" id="A0AA96V716"/>
<keyword evidence="2" id="KW-1185">Reference proteome</keyword>
<name>A0AA96V716_9EURY</name>
<organism evidence="1 2">
    <name type="scientific">Methanimicrococcus stummii</name>
    <dbReference type="NCBI Taxonomy" id="3028294"/>
    <lineage>
        <taxon>Archaea</taxon>
        <taxon>Methanobacteriati</taxon>
        <taxon>Methanobacteriota</taxon>
        <taxon>Stenosarchaea group</taxon>
        <taxon>Methanomicrobia</taxon>
        <taxon>Methanosarcinales</taxon>
        <taxon>Methanosarcinaceae</taxon>
        <taxon>Methanimicrococcus</taxon>
    </lineage>
</organism>
<reference evidence="1 2" key="1">
    <citation type="submission" date="2023-07" db="EMBL/GenBank/DDBJ databases">
        <title>Closed genome sequence of Methanimicrococcus sp. Es2.</title>
        <authorList>
            <person name="Protasov E."/>
            <person name="Platt K."/>
            <person name="Reeh H."/>
            <person name="Poehlein A."/>
            <person name="Daniel R."/>
            <person name="Brune A."/>
        </authorList>
    </citation>
    <scope>NUCLEOTIDE SEQUENCE [LARGE SCALE GENOMIC DNA]</scope>
    <source>
        <strain evidence="1 2">Es2</strain>
    </source>
</reference>
<evidence type="ECO:0000313" key="2">
    <source>
        <dbReference type="Proteomes" id="UP001302662"/>
    </source>
</evidence>